<evidence type="ECO:0000313" key="4">
    <source>
        <dbReference type="EMBL" id="MFC4621026.1"/>
    </source>
</evidence>
<gene>
    <name evidence="4" type="ORF">ACFO3A_02190</name>
</gene>
<dbReference type="PANTHER" id="PTHR39206">
    <property type="entry name" value="SLL8004 PROTEIN"/>
    <property type="match status" value="1"/>
</dbReference>
<reference evidence="5" key="1">
    <citation type="journal article" date="2019" name="Int. J. Syst. Evol. Microbiol.">
        <title>The Global Catalogue of Microorganisms (GCM) 10K type strain sequencing project: providing services to taxonomists for standard genome sequencing and annotation.</title>
        <authorList>
            <consortium name="The Broad Institute Genomics Platform"/>
            <consortium name="The Broad Institute Genome Sequencing Center for Infectious Disease"/>
            <person name="Wu L."/>
            <person name="Ma J."/>
        </authorList>
    </citation>
    <scope>NUCLEOTIDE SEQUENCE [LARGE SCALE GENOMIC DNA]</scope>
    <source>
        <strain evidence="5">JCM 11650</strain>
    </source>
</reference>
<sequence length="133" mass="15581">MRHRLLQAQRSFTFETVMSSRDKVDFLHKAQQAGYRTYLYFVATEDADINVSRVQHRVAMGGHPVPEDKIRQRYTRSLALLADAVTYANRAYIFDNSGTDRLWVAEVTEGQEIEMKTDQMPAWFKTALWDRFE</sequence>
<dbReference type="RefSeq" id="WP_377723708.1">
    <property type="nucleotide sequence ID" value="NZ_JBHSEW010000001.1"/>
</dbReference>
<keyword evidence="5" id="KW-1185">Reference proteome</keyword>
<accession>A0ABV9GS34</accession>
<evidence type="ECO:0000259" key="3">
    <source>
        <dbReference type="Pfam" id="PF06414"/>
    </source>
</evidence>
<proteinExistence type="predicted"/>
<evidence type="ECO:0000256" key="1">
    <source>
        <dbReference type="ARBA" id="ARBA00022741"/>
    </source>
</evidence>
<comment type="caution">
    <text evidence="4">The sequence shown here is derived from an EMBL/GenBank/DDBJ whole genome shotgun (WGS) entry which is preliminary data.</text>
</comment>
<dbReference type="Gene3D" id="3.40.50.300">
    <property type="entry name" value="P-loop containing nucleotide triphosphate hydrolases"/>
    <property type="match status" value="1"/>
</dbReference>
<name>A0ABV9GS34_9BURK</name>
<keyword evidence="2" id="KW-0067">ATP-binding</keyword>
<protein>
    <submittedName>
        <fullName evidence="4">Zeta toxin family protein</fullName>
    </submittedName>
</protein>
<dbReference type="Proteomes" id="UP001595967">
    <property type="component" value="Unassembled WGS sequence"/>
</dbReference>
<evidence type="ECO:0000313" key="5">
    <source>
        <dbReference type="Proteomes" id="UP001595967"/>
    </source>
</evidence>
<dbReference type="PANTHER" id="PTHR39206:SF1">
    <property type="entry name" value="SLL8004 PROTEIN"/>
    <property type="match status" value="1"/>
</dbReference>
<organism evidence="4 5">
    <name type="scientific">Comamonas nitrativorans</name>
    <dbReference type="NCBI Taxonomy" id="108437"/>
    <lineage>
        <taxon>Bacteria</taxon>
        <taxon>Pseudomonadati</taxon>
        <taxon>Pseudomonadota</taxon>
        <taxon>Betaproteobacteria</taxon>
        <taxon>Burkholderiales</taxon>
        <taxon>Comamonadaceae</taxon>
        <taxon>Comamonas</taxon>
    </lineage>
</organism>
<feature type="domain" description="Zeta toxin" evidence="3">
    <location>
        <begin position="5"/>
        <end position="104"/>
    </location>
</feature>
<dbReference type="InterPro" id="IPR027417">
    <property type="entry name" value="P-loop_NTPase"/>
</dbReference>
<dbReference type="Pfam" id="PF06414">
    <property type="entry name" value="Zeta_toxin"/>
    <property type="match status" value="1"/>
</dbReference>
<dbReference type="EMBL" id="JBHSEW010000001">
    <property type="protein sequence ID" value="MFC4621026.1"/>
    <property type="molecule type" value="Genomic_DNA"/>
</dbReference>
<dbReference type="InterPro" id="IPR010488">
    <property type="entry name" value="Zeta_toxin_domain"/>
</dbReference>
<evidence type="ECO:0000256" key="2">
    <source>
        <dbReference type="ARBA" id="ARBA00022840"/>
    </source>
</evidence>
<keyword evidence="1" id="KW-0547">Nucleotide-binding</keyword>